<dbReference type="EMBL" id="JH651012">
    <property type="protein sequence ID" value="EXA31564.1"/>
    <property type="molecule type" value="Genomic_DNA"/>
</dbReference>
<protein>
    <submittedName>
        <fullName evidence="2">Uncharacterized protein</fullName>
    </submittedName>
</protein>
<reference evidence="2" key="2">
    <citation type="submission" date="2012-05" db="EMBL/GenBank/DDBJ databases">
        <title>Annotation of the Genome Sequence of Fusarium oxysporum HDV247.</title>
        <authorList>
            <consortium name="The Broad Institute Genomics Platform"/>
            <person name="Ma L.-J."/>
            <person name="Corby-Kistler H."/>
            <person name="Broz K."/>
            <person name="Gale L.R."/>
            <person name="Jonkers W."/>
            <person name="O'Donnell K."/>
            <person name="Ploetz R."/>
            <person name="Steinberg C."/>
            <person name="Schwartz D.C."/>
            <person name="VanEtten H."/>
            <person name="Zhou S."/>
            <person name="Young S.K."/>
            <person name="Zeng Q."/>
            <person name="Gargeya S."/>
            <person name="Fitzgerald M."/>
            <person name="Abouelleil A."/>
            <person name="Alvarado L."/>
            <person name="Chapman S.B."/>
            <person name="Gainer-Dewar J."/>
            <person name="Goldberg J."/>
            <person name="Griggs A."/>
            <person name="Gujja S."/>
            <person name="Hansen M."/>
            <person name="Howarth C."/>
            <person name="Imamovic A."/>
            <person name="Ireland A."/>
            <person name="Larimer J."/>
            <person name="McCowan C."/>
            <person name="Murphy C."/>
            <person name="Pearson M."/>
            <person name="Poon T.W."/>
            <person name="Priest M."/>
            <person name="Roberts A."/>
            <person name="Saif S."/>
            <person name="Shea T."/>
            <person name="Sykes S."/>
            <person name="Wortman J."/>
            <person name="Nusbaum C."/>
            <person name="Birren B."/>
        </authorList>
    </citation>
    <scope>NUCLEOTIDE SEQUENCE</scope>
    <source>
        <strain evidence="2">HDV247</strain>
    </source>
</reference>
<sequence>MAKQSGVEATYDVVARHRNRTVLECKGRCLVLNGQESTAKMHHAAPFSVRLLKYQDNQDASESPLDDCQLTPLLPASYCTESDDLTTPSRQVRACIRMELDVHRLNNIDGWLWIAGRLTPPRPLHHQLLLSREIFITEQMDMHLVWTTGRIFIKPIPRFLLEPCFWIQYLCCGPECDCSNGEPHSQGSVQECECRRLWKCALGFLFSYAALIRHESDFFTAKDKHLLPEEVEWSGWISFVEQLNTEHIYPDIDPRFYHGELRLSRLNKIYRLSQTPLLGYMAHWNQYAAFFQDNFAWLAGTTVYVALVLTAMQVGLATDSLKNNDAFQSASYGFTVFSILGPLICAGLIVLTFCFIFIFNWIMTGIKKRSRLRHIRPGPDHRSSIA</sequence>
<feature type="transmembrane region" description="Helical" evidence="1">
    <location>
        <begin position="295"/>
        <end position="316"/>
    </location>
</feature>
<dbReference type="AlphaFoldDB" id="W9NFU5"/>
<feature type="transmembrane region" description="Helical" evidence="1">
    <location>
        <begin position="336"/>
        <end position="363"/>
    </location>
</feature>
<evidence type="ECO:0000313" key="2">
    <source>
        <dbReference type="EMBL" id="EXA31564.1"/>
    </source>
</evidence>
<dbReference type="OrthoDB" id="5086500at2759"/>
<dbReference type="PANTHER" id="PTHR34414:SF1">
    <property type="entry name" value="SUBTILISIN-LIKE SERINE PROTEASE"/>
    <property type="match status" value="1"/>
</dbReference>
<dbReference type="Pfam" id="PF20246">
    <property type="entry name" value="DUF6601"/>
    <property type="match status" value="1"/>
</dbReference>
<name>W9NFU5_FUSOX</name>
<reference evidence="2" key="1">
    <citation type="submission" date="2011-10" db="EMBL/GenBank/DDBJ databases">
        <title>The Genome Sequence of Fusarium oxysporum HDV247.</title>
        <authorList>
            <consortium name="The Broad Institute Genome Sequencing Platform"/>
            <person name="Ma L.-J."/>
            <person name="Gale L.R."/>
            <person name="Schwartz D.C."/>
            <person name="Zhou S."/>
            <person name="Corby-Kistler H."/>
            <person name="Young S.K."/>
            <person name="Zeng Q."/>
            <person name="Gargeya S."/>
            <person name="Fitzgerald M."/>
            <person name="Haas B."/>
            <person name="Abouelleil A."/>
            <person name="Alvarado L."/>
            <person name="Arachchi H.M."/>
            <person name="Berlin A."/>
            <person name="Brown A."/>
            <person name="Chapman S.B."/>
            <person name="Chen Z."/>
            <person name="Dunbar C."/>
            <person name="Freedman E."/>
            <person name="Gearin G."/>
            <person name="Goldberg J."/>
            <person name="Griggs A."/>
            <person name="Gujja S."/>
            <person name="Heiman D."/>
            <person name="Howarth C."/>
            <person name="Larson L."/>
            <person name="Lui A."/>
            <person name="MacDonald P.J.P."/>
            <person name="Montmayeur A."/>
            <person name="Murphy C."/>
            <person name="Neiman D."/>
            <person name="Pearson M."/>
            <person name="Priest M."/>
            <person name="Roberts A."/>
            <person name="Saif S."/>
            <person name="Shea T."/>
            <person name="Shenoy N."/>
            <person name="Sisk P."/>
            <person name="Stolte C."/>
            <person name="Sykes S."/>
            <person name="Wortman J."/>
            <person name="Nusbaum C."/>
            <person name="Birren B."/>
        </authorList>
    </citation>
    <scope>NUCLEOTIDE SEQUENCE [LARGE SCALE GENOMIC DNA]</scope>
    <source>
        <strain evidence="2">HDV247</strain>
    </source>
</reference>
<accession>W9NFU5</accession>
<gene>
    <name evidence="2" type="ORF">FOVG_17185</name>
</gene>
<dbReference type="HOGENOM" id="CLU_043687_0_2_1"/>
<evidence type="ECO:0000256" key="1">
    <source>
        <dbReference type="SAM" id="Phobius"/>
    </source>
</evidence>
<proteinExistence type="predicted"/>
<keyword evidence="1" id="KW-1133">Transmembrane helix</keyword>
<keyword evidence="1" id="KW-0812">Transmembrane</keyword>
<keyword evidence="1" id="KW-0472">Membrane</keyword>
<organism evidence="2">
    <name type="scientific">Fusarium oxysporum f. sp. pisi HDV247</name>
    <dbReference type="NCBI Taxonomy" id="1080344"/>
    <lineage>
        <taxon>Eukaryota</taxon>
        <taxon>Fungi</taxon>
        <taxon>Dikarya</taxon>
        <taxon>Ascomycota</taxon>
        <taxon>Pezizomycotina</taxon>
        <taxon>Sordariomycetes</taxon>
        <taxon>Hypocreomycetidae</taxon>
        <taxon>Hypocreales</taxon>
        <taxon>Nectriaceae</taxon>
        <taxon>Fusarium</taxon>
        <taxon>Fusarium oxysporum species complex</taxon>
    </lineage>
</organism>
<dbReference type="InterPro" id="IPR046536">
    <property type="entry name" value="DUF6601"/>
</dbReference>
<dbReference type="Proteomes" id="UP000030751">
    <property type="component" value="Unassembled WGS sequence"/>
</dbReference>
<dbReference type="PANTHER" id="PTHR34414">
    <property type="entry name" value="HET DOMAIN-CONTAINING PROTEIN-RELATED"/>
    <property type="match status" value="1"/>
</dbReference>